<comment type="caution">
    <text evidence="2">The sequence shown here is derived from an EMBL/GenBank/DDBJ whole genome shotgun (WGS) entry which is preliminary data.</text>
</comment>
<name>A0A5B2TX58_9FLAO</name>
<dbReference type="Proteomes" id="UP001343698">
    <property type="component" value="Unassembled WGS sequence"/>
</dbReference>
<keyword evidence="1" id="KW-1133">Transmembrane helix</keyword>
<dbReference type="RefSeq" id="WP_154917598.1">
    <property type="nucleotide sequence ID" value="NZ_JAZDDF010000001.1"/>
</dbReference>
<dbReference type="Proteomes" id="UP000323188">
    <property type="component" value="Unassembled WGS sequence"/>
</dbReference>
<proteinExistence type="predicted"/>
<evidence type="ECO:0000313" key="4">
    <source>
        <dbReference type="Proteomes" id="UP000323188"/>
    </source>
</evidence>
<reference evidence="3 5" key="2">
    <citation type="submission" date="2024-01" db="EMBL/GenBank/DDBJ databases">
        <title>Maribacter spp. originated from different algae showed divergent polysaccharides utilization ability.</title>
        <authorList>
            <person name="Wang H."/>
            <person name="Wu Y."/>
        </authorList>
    </citation>
    <scope>NUCLEOTIDE SEQUENCE [LARGE SCALE GENOMIC DNA]</scope>
    <source>
        <strain evidence="3 5">KPT27_14</strain>
    </source>
</reference>
<reference evidence="2 4" key="1">
    <citation type="submission" date="2019-09" db="EMBL/GenBank/DDBJ databases">
        <authorList>
            <person name="Khan S.A."/>
            <person name="Jeon C.O."/>
            <person name="Chun B.H."/>
            <person name="Jeong S.E."/>
        </authorList>
    </citation>
    <scope>NUCLEOTIDE SEQUENCE [LARGE SCALE GENOMIC DNA]</scope>
    <source>
        <strain evidence="2 4">KCTC 42508</strain>
    </source>
</reference>
<evidence type="ECO:0000313" key="3">
    <source>
        <dbReference type="EMBL" id="MEE1971186.1"/>
    </source>
</evidence>
<protein>
    <submittedName>
        <fullName evidence="2">Uncharacterized protein</fullName>
    </submittedName>
</protein>
<sequence>MVSDLNQHSGSYKEISPMMYFVLVLVTFVLLILVVLAIIDLRKSTKEYREYKDQGSDTKTDL</sequence>
<evidence type="ECO:0000313" key="5">
    <source>
        <dbReference type="Proteomes" id="UP001343698"/>
    </source>
</evidence>
<dbReference type="EMBL" id="VUOE01000001">
    <property type="protein sequence ID" value="KAA2219121.1"/>
    <property type="molecule type" value="Genomic_DNA"/>
</dbReference>
<dbReference type="AlphaFoldDB" id="A0A5B2TX58"/>
<gene>
    <name evidence="2" type="ORF">F0361_05790</name>
    <name evidence="3" type="ORF">V1H85_01935</name>
</gene>
<evidence type="ECO:0000256" key="1">
    <source>
        <dbReference type="SAM" id="Phobius"/>
    </source>
</evidence>
<feature type="transmembrane region" description="Helical" evidence="1">
    <location>
        <begin position="20"/>
        <end position="39"/>
    </location>
</feature>
<keyword evidence="1" id="KW-0812">Transmembrane</keyword>
<dbReference type="EMBL" id="JAZDDF010000001">
    <property type="protein sequence ID" value="MEE1971186.1"/>
    <property type="molecule type" value="Genomic_DNA"/>
</dbReference>
<accession>A0A5B2TX58</accession>
<keyword evidence="5" id="KW-1185">Reference proteome</keyword>
<keyword evidence="1" id="KW-0472">Membrane</keyword>
<organism evidence="2 4">
    <name type="scientific">Maribacter flavus</name>
    <dbReference type="NCBI Taxonomy" id="1658664"/>
    <lineage>
        <taxon>Bacteria</taxon>
        <taxon>Pseudomonadati</taxon>
        <taxon>Bacteroidota</taxon>
        <taxon>Flavobacteriia</taxon>
        <taxon>Flavobacteriales</taxon>
        <taxon>Flavobacteriaceae</taxon>
        <taxon>Maribacter</taxon>
    </lineage>
</organism>
<evidence type="ECO:0000313" key="2">
    <source>
        <dbReference type="EMBL" id="KAA2219121.1"/>
    </source>
</evidence>